<dbReference type="RefSeq" id="WP_128195507.1">
    <property type="nucleotide sequence ID" value="NZ_SACJ01000006.1"/>
</dbReference>
<dbReference type="OrthoDB" id="7943907at2"/>
<dbReference type="InterPro" id="IPR021822">
    <property type="entry name" value="DUF3405"/>
</dbReference>
<proteinExistence type="predicted"/>
<comment type="caution">
    <text evidence="1">The sequence shown here is derived from an EMBL/GenBank/DDBJ whole genome shotgun (WGS) entry which is preliminary data.</text>
</comment>
<dbReference type="Pfam" id="PF11885">
    <property type="entry name" value="DUF3405"/>
    <property type="match status" value="1"/>
</dbReference>
<protein>
    <submittedName>
        <fullName evidence="1">DUF3405 domain-containing protein</fullName>
    </submittedName>
</protein>
<dbReference type="EMBL" id="SACJ01000006">
    <property type="protein sequence ID" value="RVT75304.1"/>
    <property type="molecule type" value="Genomic_DNA"/>
</dbReference>
<name>A0A437KT32_9FLAO</name>
<gene>
    <name evidence="1" type="ORF">EOD40_11085</name>
</gene>
<keyword evidence="2" id="KW-1185">Reference proteome</keyword>
<reference evidence="1 2" key="1">
    <citation type="submission" date="2019-01" db="EMBL/GenBank/DDBJ databases">
        <authorList>
            <person name="Chen W.-M."/>
        </authorList>
    </citation>
    <scope>NUCLEOTIDE SEQUENCE [LARGE SCALE GENOMIC DNA]</scope>
    <source>
        <strain evidence="1 2">BBQ-12</strain>
    </source>
</reference>
<organism evidence="1 2">
    <name type="scientific">Flavobacterium sufflavum</name>
    <dbReference type="NCBI Taxonomy" id="1921138"/>
    <lineage>
        <taxon>Bacteria</taxon>
        <taxon>Pseudomonadati</taxon>
        <taxon>Bacteroidota</taxon>
        <taxon>Flavobacteriia</taxon>
        <taxon>Flavobacteriales</taxon>
        <taxon>Flavobacteriaceae</taxon>
        <taxon>Flavobacterium</taxon>
    </lineage>
</organism>
<sequence>MKQAFLFLSCQLSNSVISTFNEIVTATNSEKNITRLLYHQKGANYQKEISDKNVFYFSDEILIGLEYKPLGEKLIPGNNHFPLLKFYKEHPHYDYYWCIEDDVRYTGNWAHFFNHFENSDKSFISSHIQRYADDPQWPWWGTLAYNDQTLKSEYLVRSFNPIYRISKEALSFIDQELLDGWQGHHEVLFPSLLSAAGFDLMDFGGRGEFVSQGNENKFYFGNYTQNSEIANIESTFRWRPIHQKIGEIPNMLYHPVKE</sequence>
<evidence type="ECO:0000313" key="2">
    <source>
        <dbReference type="Proteomes" id="UP000285211"/>
    </source>
</evidence>
<evidence type="ECO:0000313" key="1">
    <source>
        <dbReference type="EMBL" id="RVT75304.1"/>
    </source>
</evidence>
<accession>A0A437KT32</accession>
<dbReference type="Proteomes" id="UP000285211">
    <property type="component" value="Unassembled WGS sequence"/>
</dbReference>
<dbReference type="AlphaFoldDB" id="A0A437KT32"/>